<evidence type="ECO:0000313" key="2">
    <source>
        <dbReference type="EnsemblProtists" id="HpaP805171"/>
    </source>
</evidence>
<dbReference type="InParanoid" id="M4BFV1"/>
<accession>M4BFV1</accession>
<protein>
    <recommendedName>
        <fullName evidence="4">RxLR effector candidate protein</fullName>
    </recommendedName>
</protein>
<sequence>MGGVFSDGPSETSDVSRRTGKRDSQGQSSAGREAPSCRVSADSRASEQDNSFAAPSRYGGSRYAPSESVDHRANLPMAVVGAGISTPNLLELQAEVGRLQQRVHDLCDRSEQERQEHLSLEVWVQRIRRYRSDDRSEFAFYQLENERARQVFRAEVAELRRQHAALQSHIEKLSRDQRNLLEVHERDCCIRLRKRPRADGTGGDGRHKT</sequence>
<name>M4BFV1_HYAAE</name>
<keyword evidence="3" id="KW-1185">Reference proteome</keyword>
<evidence type="ECO:0008006" key="4">
    <source>
        <dbReference type="Google" id="ProtNLM"/>
    </source>
</evidence>
<dbReference type="AlphaFoldDB" id="M4BFV1"/>
<reference evidence="3" key="1">
    <citation type="journal article" date="2010" name="Science">
        <title>Signatures of adaptation to obligate biotrophy in the Hyaloperonospora arabidopsidis genome.</title>
        <authorList>
            <person name="Baxter L."/>
            <person name="Tripathy S."/>
            <person name="Ishaque N."/>
            <person name="Boot N."/>
            <person name="Cabral A."/>
            <person name="Kemen E."/>
            <person name="Thines M."/>
            <person name="Ah-Fong A."/>
            <person name="Anderson R."/>
            <person name="Badejoko W."/>
            <person name="Bittner-Eddy P."/>
            <person name="Boore J.L."/>
            <person name="Chibucos M.C."/>
            <person name="Coates M."/>
            <person name="Dehal P."/>
            <person name="Delehaunty K."/>
            <person name="Dong S."/>
            <person name="Downton P."/>
            <person name="Dumas B."/>
            <person name="Fabro G."/>
            <person name="Fronick C."/>
            <person name="Fuerstenberg S.I."/>
            <person name="Fulton L."/>
            <person name="Gaulin E."/>
            <person name="Govers F."/>
            <person name="Hughes L."/>
            <person name="Humphray S."/>
            <person name="Jiang R.H."/>
            <person name="Judelson H."/>
            <person name="Kamoun S."/>
            <person name="Kyung K."/>
            <person name="Meijer H."/>
            <person name="Minx P."/>
            <person name="Morris P."/>
            <person name="Nelson J."/>
            <person name="Phuntumart V."/>
            <person name="Qutob D."/>
            <person name="Rehmany A."/>
            <person name="Rougon-Cardoso A."/>
            <person name="Ryden P."/>
            <person name="Torto-Alalibo T."/>
            <person name="Studholme D."/>
            <person name="Wang Y."/>
            <person name="Win J."/>
            <person name="Wood J."/>
            <person name="Clifton S.W."/>
            <person name="Rogers J."/>
            <person name="Van den Ackerveken G."/>
            <person name="Jones J.D."/>
            <person name="McDowell J.M."/>
            <person name="Beynon J."/>
            <person name="Tyler B.M."/>
        </authorList>
    </citation>
    <scope>NUCLEOTIDE SEQUENCE [LARGE SCALE GENOMIC DNA]</scope>
    <source>
        <strain evidence="3">Emoy2</strain>
    </source>
</reference>
<dbReference type="EMBL" id="JH598211">
    <property type="status" value="NOT_ANNOTATED_CDS"/>
    <property type="molecule type" value="Genomic_DNA"/>
</dbReference>
<feature type="region of interest" description="Disordered" evidence="1">
    <location>
        <begin position="1"/>
        <end position="65"/>
    </location>
</feature>
<feature type="compositionally biased region" description="Basic and acidic residues" evidence="1">
    <location>
        <begin position="14"/>
        <end position="24"/>
    </location>
</feature>
<evidence type="ECO:0000256" key="1">
    <source>
        <dbReference type="SAM" id="MobiDB-lite"/>
    </source>
</evidence>
<reference evidence="2" key="2">
    <citation type="submission" date="2015-06" db="UniProtKB">
        <authorList>
            <consortium name="EnsemblProtists"/>
        </authorList>
    </citation>
    <scope>IDENTIFICATION</scope>
    <source>
        <strain evidence="2">Emoy2</strain>
    </source>
</reference>
<organism evidence="2 3">
    <name type="scientific">Hyaloperonospora arabidopsidis (strain Emoy2)</name>
    <name type="common">Downy mildew agent</name>
    <name type="synonym">Peronospora arabidopsidis</name>
    <dbReference type="NCBI Taxonomy" id="559515"/>
    <lineage>
        <taxon>Eukaryota</taxon>
        <taxon>Sar</taxon>
        <taxon>Stramenopiles</taxon>
        <taxon>Oomycota</taxon>
        <taxon>Peronosporomycetes</taxon>
        <taxon>Peronosporales</taxon>
        <taxon>Peronosporaceae</taxon>
        <taxon>Hyaloperonospora</taxon>
    </lineage>
</organism>
<dbReference type="VEuPathDB" id="FungiDB:HpaG805171"/>
<dbReference type="Proteomes" id="UP000011713">
    <property type="component" value="Unassembled WGS sequence"/>
</dbReference>
<proteinExistence type="predicted"/>
<dbReference type="HOGENOM" id="CLU_096991_0_0_1"/>
<evidence type="ECO:0000313" key="3">
    <source>
        <dbReference type="Proteomes" id="UP000011713"/>
    </source>
</evidence>
<dbReference type="EnsemblProtists" id="HpaT805171">
    <property type="protein sequence ID" value="HpaP805171"/>
    <property type="gene ID" value="HpaG805171"/>
</dbReference>